<dbReference type="Gene3D" id="2.170.120.20">
    <property type="entry name" value="Ribosomal protein L25, beta domain"/>
    <property type="match status" value="1"/>
</dbReference>
<gene>
    <name evidence="5 9" type="primary">rplY</name>
    <name evidence="5" type="synonym">ctc</name>
    <name evidence="9" type="ORF">Spa11_07170</name>
</gene>
<keyword evidence="2 5" id="KW-0694">RNA-binding</keyword>
<evidence type="ECO:0000256" key="6">
    <source>
        <dbReference type="SAM" id="MobiDB-lite"/>
    </source>
</evidence>
<dbReference type="PANTHER" id="PTHR33284:SF1">
    <property type="entry name" value="RIBOSOMAL PROTEIN L25_GLN-TRNA SYNTHETASE, ANTI-CODON-BINDING DOMAIN-CONTAINING PROTEIN"/>
    <property type="match status" value="1"/>
</dbReference>
<dbReference type="Pfam" id="PF01386">
    <property type="entry name" value="Ribosomal_L25p"/>
    <property type="match status" value="1"/>
</dbReference>
<dbReference type="InterPro" id="IPR020056">
    <property type="entry name" value="Rbsml_bL25/Gln-tRNA_synth_N"/>
</dbReference>
<comment type="function">
    <text evidence="5">This is one of the proteins that binds to the 5S RNA in the ribosome where it forms part of the central protuberance.</text>
</comment>
<dbReference type="AlphaFoldDB" id="A0A518K425"/>
<dbReference type="RefSeq" id="WP_145107913.1">
    <property type="nucleotide sequence ID" value="NZ_CP036349.1"/>
</dbReference>
<dbReference type="InterPro" id="IPR011035">
    <property type="entry name" value="Ribosomal_bL25/Gln-tRNA_synth"/>
</dbReference>
<proteinExistence type="inferred from homology"/>
<evidence type="ECO:0000259" key="7">
    <source>
        <dbReference type="Pfam" id="PF01386"/>
    </source>
</evidence>
<dbReference type="KEGG" id="bmei:Spa11_07170"/>
<dbReference type="Proteomes" id="UP000316426">
    <property type="component" value="Chromosome"/>
</dbReference>
<dbReference type="GO" id="GO:0003735">
    <property type="term" value="F:structural constituent of ribosome"/>
    <property type="evidence" value="ECO:0007669"/>
    <property type="project" value="InterPro"/>
</dbReference>
<evidence type="ECO:0000313" key="9">
    <source>
        <dbReference type="EMBL" id="QDV72539.1"/>
    </source>
</evidence>
<dbReference type="CDD" id="cd00495">
    <property type="entry name" value="Ribosomal_L25_TL5_CTC"/>
    <property type="match status" value="1"/>
</dbReference>
<name>A0A518K425_9BACT</name>
<dbReference type="InterPro" id="IPR020057">
    <property type="entry name" value="Ribosomal_bL25_b-dom"/>
</dbReference>
<comment type="subunit">
    <text evidence="5">Part of the 50S ribosomal subunit; part of the 5S rRNA/L5/L18/L25 subcomplex. Contacts the 5S rRNA. Binds to the 5S rRNA independently of L5 and L18.</text>
</comment>
<keyword evidence="1 5" id="KW-0699">rRNA-binding</keyword>
<evidence type="ECO:0000256" key="3">
    <source>
        <dbReference type="ARBA" id="ARBA00022980"/>
    </source>
</evidence>
<dbReference type="InterPro" id="IPR037121">
    <property type="entry name" value="Ribosomal_bL25_C"/>
</dbReference>
<evidence type="ECO:0000313" key="10">
    <source>
        <dbReference type="Proteomes" id="UP000316426"/>
    </source>
</evidence>
<feature type="domain" description="Large ribosomal subunit protein bL25 beta" evidence="8">
    <location>
        <begin position="97"/>
        <end position="179"/>
    </location>
</feature>
<dbReference type="GO" id="GO:0006412">
    <property type="term" value="P:translation"/>
    <property type="evidence" value="ECO:0007669"/>
    <property type="project" value="UniProtKB-UniRule"/>
</dbReference>
<sequence>MSDTLTAAKREKIGSRASMRLRAEGLIPAVLYGHKEAPVSLSLQFTELRKSLAHKAKVVNLSGDASGQAIIQALQWDTFHRDLLHVDLLRVDAGERVHVTVPIETKGEAAGLNEGGVVTVVFDHVEIEAAPASIPEVLHLDVTKLHMGGSLSASDITDLPEGAKLLTEADTVLVHCVPPAGASKEDEAAAAAAAPEVIQKGGEQEGADE</sequence>
<evidence type="ECO:0000256" key="2">
    <source>
        <dbReference type="ARBA" id="ARBA00022884"/>
    </source>
</evidence>
<dbReference type="InterPro" id="IPR020930">
    <property type="entry name" value="Ribosomal_uL5_bac-type"/>
</dbReference>
<dbReference type="Gene3D" id="2.40.240.10">
    <property type="entry name" value="Ribosomal Protein L25, Chain P"/>
    <property type="match status" value="1"/>
</dbReference>
<dbReference type="NCBIfam" id="TIGR00731">
    <property type="entry name" value="bL25_bact_ctc"/>
    <property type="match status" value="1"/>
</dbReference>
<dbReference type="PANTHER" id="PTHR33284">
    <property type="entry name" value="RIBOSOMAL PROTEIN L25/GLN-TRNA SYNTHETASE, ANTI-CODON-BINDING DOMAIN-CONTAINING PROTEIN"/>
    <property type="match status" value="1"/>
</dbReference>
<evidence type="ECO:0000259" key="8">
    <source>
        <dbReference type="Pfam" id="PF14693"/>
    </source>
</evidence>
<reference evidence="9 10" key="1">
    <citation type="submission" date="2019-02" db="EMBL/GenBank/DDBJ databases">
        <title>Deep-cultivation of Planctomycetes and their phenomic and genomic characterization uncovers novel biology.</title>
        <authorList>
            <person name="Wiegand S."/>
            <person name="Jogler M."/>
            <person name="Boedeker C."/>
            <person name="Pinto D."/>
            <person name="Vollmers J."/>
            <person name="Rivas-Marin E."/>
            <person name="Kohn T."/>
            <person name="Peeters S.H."/>
            <person name="Heuer A."/>
            <person name="Rast P."/>
            <person name="Oberbeckmann S."/>
            <person name="Bunk B."/>
            <person name="Jeske O."/>
            <person name="Meyerdierks A."/>
            <person name="Storesund J.E."/>
            <person name="Kallscheuer N."/>
            <person name="Luecker S."/>
            <person name="Lage O.M."/>
            <person name="Pohl T."/>
            <person name="Merkel B.J."/>
            <person name="Hornburger P."/>
            <person name="Mueller R.-W."/>
            <person name="Bruemmer F."/>
            <person name="Labrenz M."/>
            <person name="Spormann A.M."/>
            <person name="Op den Camp H."/>
            <person name="Overmann J."/>
            <person name="Amann R."/>
            <person name="Jetten M.S.M."/>
            <person name="Mascher T."/>
            <person name="Medema M.H."/>
            <person name="Devos D.P."/>
            <person name="Kaster A.-K."/>
            <person name="Ovreas L."/>
            <person name="Rohde M."/>
            <person name="Galperin M.Y."/>
            <person name="Jogler C."/>
        </authorList>
    </citation>
    <scope>NUCLEOTIDE SEQUENCE [LARGE SCALE GENOMIC DNA]</scope>
    <source>
        <strain evidence="9 10">Spa11</strain>
    </source>
</reference>
<dbReference type="HAMAP" id="MF_01334">
    <property type="entry name" value="Ribosomal_bL25_CTC"/>
    <property type="match status" value="1"/>
</dbReference>
<dbReference type="GO" id="GO:0022625">
    <property type="term" value="C:cytosolic large ribosomal subunit"/>
    <property type="evidence" value="ECO:0007669"/>
    <property type="project" value="TreeGrafter"/>
</dbReference>
<keyword evidence="3 5" id="KW-0689">Ribosomal protein</keyword>
<evidence type="ECO:0000256" key="5">
    <source>
        <dbReference type="HAMAP-Rule" id="MF_01334"/>
    </source>
</evidence>
<dbReference type="InterPro" id="IPR029751">
    <property type="entry name" value="Ribosomal_L25_dom"/>
</dbReference>
<keyword evidence="4 5" id="KW-0687">Ribonucleoprotein</keyword>
<feature type="region of interest" description="Disordered" evidence="6">
    <location>
        <begin position="184"/>
        <end position="209"/>
    </location>
</feature>
<dbReference type="GO" id="GO:0008097">
    <property type="term" value="F:5S rRNA binding"/>
    <property type="evidence" value="ECO:0007669"/>
    <property type="project" value="InterPro"/>
</dbReference>
<dbReference type="InterPro" id="IPR001021">
    <property type="entry name" value="Ribosomal_bL25_long"/>
</dbReference>
<comment type="similarity">
    <text evidence="5">Belongs to the bacterial ribosomal protein bL25 family. CTC subfamily.</text>
</comment>
<dbReference type="EMBL" id="CP036349">
    <property type="protein sequence ID" value="QDV72539.1"/>
    <property type="molecule type" value="Genomic_DNA"/>
</dbReference>
<evidence type="ECO:0000256" key="4">
    <source>
        <dbReference type="ARBA" id="ARBA00023274"/>
    </source>
</evidence>
<accession>A0A518K425</accession>
<keyword evidence="10" id="KW-1185">Reference proteome</keyword>
<dbReference type="SUPFAM" id="SSF50715">
    <property type="entry name" value="Ribosomal protein L25-like"/>
    <property type="match status" value="1"/>
</dbReference>
<dbReference type="Pfam" id="PF14693">
    <property type="entry name" value="Ribosomal_TL5_C"/>
    <property type="match status" value="1"/>
</dbReference>
<organism evidence="9 10">
    <name type="scientific">Botrimarina mediterranea</name>
    <dbReference type="NCBI Taxonomy" id="2528022"/>
    <lineage>
        <taxon>Bacteria</taxon>
        <taxon>Pseudomonadati</taxon>
        <taxon>Planctomycetota</taxon>
        <taxon>Planctomycetia</taxon>
        <taxon>Pirellulales</taxon>
        <taxon>Lacipirellulaceae</taxon>
        <taxon>Botrimarina</taxon>
    </lineage>
</organism>
<evidence type="ECO:0000256" key="1">
    <source>
        <dbReference type="ARBA" id="ARBA00022730"/>
    </source>
</evidence>
<feature type="domain" description="Large ribosomal subunit protein bL25 L25" evidence="7">
    <location>
        <begin position="5"/>
        <end position="88"/>
    </location>
</feature>
<protein>
    <recommendedName>
        <fullName evidence="5">Large ribosomal subunit protein bL25</fullName>
    </recommendedName>
    <alternativeName>
        <fullName evidence="5">General stress protein CTC</fullName>
    </alternativeName>
</protein>